<name>A0AAE1GTH0_9NEOP</name>
<dbReference type="Proteomes" id="UP001219518">
    <property type="component" value="Unassembled WGS sequence"/>
</dbReference>
<evidence type="ECO:0000313" key="2">
    <source>
        <dbReference type="EMBL" id="KAK3908491.1"/>
    </source>
</evidence>
<evidence type="ECO:0000313" key="3">
    <source>
        <dbReference type="Proteomes" id="UP001219518"/>
    </source>
</evidence>
<evidence type="ECO:0000256" key="1">
    <source>
        <dbReference type="SAM" id="MobiDB-lite"/>
    </source>
</evidence>
<proteinExistence type="predicted"/>
<organism evidence="2 3">
    <name type="scientific">Frankliniella fusca</name>
    <dbReference type="NCBI Taxonomy" id="407009"/>
    <lineage>
        <taxon>Eukaryota</taxon>
        <taxon>Metazoa</taxon>
        <taxon>Ecdysozoa</taxon>
        <taxon>Arthropoda</taxon>
        <taxon>Hexapoda</taxon>
        <taxon>Insecta</taxon>
        <taxon>Pterygota</taxon>
        <taxon>Neoptera</taxon>
        <taxon>Paraneoptera</taxon>
        <taxon>Thysanoptera</taxon>
        <taxon>Terebrantia</taxon>
        <taxon>Thripoidea</taxon>
        <taxon>Thripidae</taxon>
        <taxon>Frankliniella</taxon>
    </lineage>
</organism>
<feature type="compositionally biased region" description="Polar residues" evidence="1">
    <location>
        <begin position="51"/>
        <end position="76"/>
    </location>
</feature>
<dbReference type="EMBL" id="JAHWGI010000058">
    <property type="protein sequence ID" value="KAK3908491.1"/>
    <property type="molecule type" value="Genomic_DNA"/>
</dbReference>
<sequence>MHKVELTMPTVSRSGMLGSGSSSLCSQPGHGTAAGAAAAAPVQWKMLSKGTAAQPSHSSASTRAAQRTRNVQSVSRGEQALFLSGEEKQQFRVYKKC</sequence>
<comment type="caution">
    <text evidence="2">The sequence shown here is derived from an EMBL/GenBank/DDBJ whole genome shotgun (WGS) entry which is preliminary data.</text>
</comment>
<protein>
    <submittedName>
        <fullName evidence="2">Keratin, type II cuticular Hb4</fullName>
    </submittedName>
</protein>
<dbReference type="AlphaFoldDB" id="A0AAE1GTH0"/>
<reference evidence="2" key="2">
    <citation type="journal article" date="2023" name="BMC Genomics">
        <title>Pest status, molecular evolution, and epigenetic factors derived from the genome assembly of Frankliniella fusca, a thysanopteran phytovirus vector.</title>
        <authorList>
            <person name="Catto M.A."/>
            <person name="Labadie P.E."/>
            <person name="Jacobson A.L."/>
            <person name="Kennedy G.G."/>
            <person name="Srinivasan R."/>
            <person name="Hunt B.G."/>
        </authorList>
    </citation>
    <scope>NUCLEOTIDE SEQUENCE</scope>
    <source>
        <strain evidence="2">PL_HMW_Pooled</strain>
    </source>
</reference>
<feature type="compositionally biased region" description="Low complexity" evidence="1">
    <location>
        <begin position="12"/>
        <end position="26"/>
    </location>
</feature>
<accession>A0AAE1GTH0</accession>
<feature type="region of interest" description="Disordered" evidence="1">
    <location>
        <begin position="48"/>
        <end position="76"/>
    </location>
</feature>
<keyword evidence="3" id="KW-1185">Reference proteome</keyword>
<reference evidence="2" key="1">
    <citation type="submission" date="2021-07" db="EMBL/GenBank/DDBJ databases">
        <authorList>
            <person name="Catto M.A."/>
            <person name="Jacobson A."/>
            <person name="Kennedy G."/>
            <person name="Labadie P."/>
            <person name="Hunt B.G."/>
            <person name="Srinivasan R."/>
        </authorList>
    </citation>
    <scope>NUCLEOTIDE SEQUENCE</scope>
    <source>
        <strain evidence="2">PL_HMW_Pooled</strain>
        <tissue evidence="2">Head</tissue>
    </source>
</reference>
<gene>
    <name evidence="2" type="ORF">KUF71_018919</name>
</gene>
<feature type="region of interest" description="Disordered" evidence="1">
    <location>
        <begin position="1"/>
        <end position="32"/>
    </location>
</feature>